<gene>
    <name evidence="4" type="primary">PDPN</name>
</gene>
<dbReference type="GO" id="GO:0005739">
    <property type="term" value="C:mitochondrion"/>
    <property type="evidence" value="ECO:0007669"/>
    <property type="project" value="Ensembl"/>
</dbReference>
<dbReference type="GO" id="GO:0005829">
    <property type="term" value="C:cytosol"/>
    <property type="evidence" value="ECO:0007669"/>
    <property type="project" value="Ensembl"/>
</dbReference>
<dbReference type="GO" id="GO:0030335">
    <property type="term" value="P:positive regulation of cell migration"/>
    <property type="evidence" value="ECO:0007669"/>
    <property type="project" value="Ensembl"/>
</dbReference>
<evidence type="ECO:0000313" key="4">
    <source>
        <dbReference type="Ensembl" id="ENSCWAP00000012294.1"/>
    </source>
</evidence>
<dbReference type="GO" id="GO:0016324">
    <property type="term" value="C:apical plasma membrane"/>
    <property type="evidence" value="ECO:0007669"/>
    <property type="project" value="Ensembl"/>
</dbReference>
<dbReference type="GO" id="GO:0007155">
    <property type="term" value="P:cell adhesion"/>
    <property type="evidence" value="ECO:0007669"/>
    <property type="project" value="TreeGrafter"/>
</dbReference>
<dbReference type="GO" id="GO:0090091">
    <property type="term" value="P:positive regulation of extracellular matrix disassembly"/>
    <property type="evidence" value="ECO:0007669"/>
    <property type="project" value="Ensembl"/>
</dbReference>
<dbReference type="GO" id="GO:0030054">
    <property type="term" value="C:cell junction"/>
    <property type="evidence" value="ECO:0007669"/>
    <property type="project" value="Ensembl"/>
</dbReference>
<organism evidence="4 5">
    <name type="scientific">Catagonus wagneri</name>
    <name type="common">Chacoan peccary</name>
    <dbReference type="NCBI Taxonomy" id="51154"/>
    <lineage>
        <taxon>Eukaryota</taxon>
        <taxon>Metazoa</taxon>
        <taxon>Chordata</taxon>
        <taxon>Craniata</taxon>
        <taxon>Vertebrata</taxon>
        <taxon>Euteleostomi</taxon>
        <taxon>Mammalia</taxon>
        <taxon>Eutheria</taxon>
        <taxon>Laurasiatheria</taxon>
        <taxon>Artiodactyla</taxon>
        <taxon>Suina</taxon>
        <taxon>Tayassuidae</taxon>
        <taxon>Catagonus</taxon>
    </lineage>
</organism>
<feature type="compositionally biased region" description="Polar residues" evidence="1">
    <location>
        <begin position="82"/>
        <end position="108"/>
    </location>
</feature>
<name>A0A8C3W815_9CETA</name>
<dbReference type="AlphaFoldDB" id="A0A8C3W815"/>
<dbReference type="GO" id="GO:0031528">
    <property type="term" value="C:microvillus membrane"/>
    <property type="evidence" value="ECO:0007669"/>
    <property type="project" value="Ensembl"/>
</dbReference>
<dbReference type="GO" id="GO:0031527">
    <property type="term" value="C:filopodium membrane"/>
    <property type="evidence" value="ECO:0007669"/>
    <property type="project" value="Ensembl"/>
</dbReference>
<evidence type="ECO:0000256" key="3">
    <source>
        <dbReference type="SAM" id="SignalP"/>
    </source>
</evidence>
<keyword evidence="5" id="KW-1185">Reference proteome</keyword>
<proteinExistence type="predicted"/>
<dbReference type="Proteomes" id="UP000694540">
    <property type="component" value="Unplaced"/>
</dbReference>
<dbReference type="GO" id="GO:0051087">
    <property type="term" value="F:protein-folding chaperone binding"/>
    <property type="evidence" value="ECO:0007669"/>
    <property type="project" value="Ensembl"/>
</dbReference>
<accession>A0A8C3W815</accession>
<keyword evidence="2" id="KW-1133">Transmembrane helix</keyword>
<dbReference type="InterPro" id="IPR052684">
    <property type="entry name" value="Podoplanin_domain"/>
</dbReference>
<dbReference type="GO" id="GO:0045121">
    <property type="term" value="C:membrane raft"/>
    <property type="evidence" value="ECO:0007669"/>
    <property type="project" value="Ensembl"/>
</dbReference>
<dbReference type="GO" id="GO:0019956">
    <property type="term" value="F:chemokine binding"/>
    <property type="evidence" value="ECO:0007669"/>
    <property type="project" value="Ensembl"/>
</dbReference>
<dbReference type="GO" id="GO:0031258">
    <property type="term" value="C:lamellipodium membrane"/>
    <property type="evidence" value="ECO:0007669"/>
    <property type="project" value="Ensembl"/>
</dbReference>
<dbReference type="GO" id="GO:0061851">
    <property type="term" value="C:leading edge of lamellipodium"/>
    <property type="evidence" value="ECO:0007669"/>
    <property type="project" value="Ensembl"/>
</dbReference>
<dbReference type="GO" id="GO:0097197">
    <property type="term" value="C:tetraspanin-enriched microdomain"/>
    <property type="evidence" value="ECO:0007669"/>
    <property type="project" value="Ensembl"/>
</dbReference>
<dbReference type="GeneTree" id="ENSGT00390000000013"/>
<dbReference type="PANTHER" id="PTHR47390">
    <property type="entry name" value="PODOPLANIN"/>
    <property type="match status" value="1"/>
</dbReference>
<sequence>MWKVPVLFLVLGNASLWLLAEGASTVLPEDDTTPGVEGSSKMSPGVEDYTVNPGASEKPHETPLVPVRTKSTTGRPREDLSTVGSTIHSHTGSQSTATPNVVTSQSQGKGDKEKPKTVTKDGLGTVTLIGIIVGVLLAIGFIGGVIIVLVRKMSGRYSP</sequence>
<evidence type="ECO:0000256" key="2">
    <source>
        <dbReference type="SAM" id="Phobius"/>
    </source>
</evidence>
<feature type="compositionally biased region" description="Basic and acidic residues" evidence="1">
    <location>
        <begin position="109"/>
        <end position="118"/>
    </location>
</feature>
<dbReference type="Pfam" id="PF05808">
    <property type="entry name" value="Podoplanin"/>
    <property type="match status" value="1"/>
</dbReference>
<feature type="transmembrane region" description="Helical" evidence="2">
    <location>
        <begin position="126"/>
        <end position="150"/>
    </location>
</feature>
<dbReference type="GO" id="GO:0016323">
    <property type="term" value="C:basolateral plasma membrane"/>
    <property type="evidence" value="ECO:0007669"/>
    <property type="project" value="Ensembl"/>
</dbReference>
<dbReference type="GO" id="GO:0044319">
    <property type="term" value="P:wound healing, spreading of cells"/>
    <property type="evidence" value="ECO:0007669"/>
    <property type="project" value="Ensembl"/>
</dbReference>
<keyword evidence="2" id="KW-0812">Transmembrane</keyword>
<dbReference type="GO" id="GO:0005102">
    <property type="term" value="F:signaling receptor binding"/>
    <property type="evidence" value="ECO:0007669"/>
    <property type="project" value="Ensembl"/>
</dbReference>
<evidence type="ECO:0000256" key="1">
    <source>
        <dbReference type="SAM" id="MobiDB-lite"/>
    </source>
</evidence>
<evidence type="ECO:0000313" key="5">
    <source>
        <dbReference type="Proteomes" id="UP000694540"/>
    </source>
</evidence>
<feature type="region of interest" description="Disordered" evidence="1">
    <location>
        <begin position="26"/>
        <end position="118"/>
    </location>
</feature>
<dbReference type="GO" id="GO:1901731">
    <property type="term" value="P:positive regulation of platelet aggregation"/>
    <property type="evidence" value="ECO:0007669"/>
    <property type="project" value="Ensembl"/>
</dbReference>
<protein>
    <submittedName>
        <fullName evidence="4">Podoplanin</fullName>
    </submittedName>
</protein>
<dbReference type="GO" id="GO:0010718">
    <property type="term" value="P:positive regulation of epithelial to mesenchymal transition"/>
    <property type="evidence" value="ECO:0007669"/>
    <property type="project" value="Ensembl"/>
</dbReference>
<dbReference type="GO" id="GO:0031410">
    <property type="term" value="C:cytoplasmic vesicle"/>
    <property type="evidence" value="ECO:0007669"/>
    <property type="project" value="Ensembl"/>
</dbReference>
<keyword evidence="2" id="KW-0472">Membrane</keyword>
<reference evidence="4" key="2">
    <citation type="submission" date="2025-09" db="UniProtKB">
        <authorList>
            <consortium name="Ensembl"/>
        </authorList>
    </citation>
    <scope>IDENTIFICATION</scope>
</reference>
<reference evidence="4" key="1">
    <citation type="submission" date="2025-08" db="UniProtKB">
        <authorList>
            <consortium name="Ensembl"/>
        </authorList>
    </citation>
    <scope>IDENTIFICATION</scope>
</reference>
<dbReference type="PANTHER" id="PTHR47390:SF1">
    <property type="entry name" value="PODOPLANIN"/>
    <property type="match status" value="1"/>
</dbReference>
<dbReference type="GO" id="GO:0032587">
    <property type="term" value="C:ruffle membrane"/>
    <property type="evidence" value="ECO:0007669"/>
    <property type="project" value="Ensembl"/>
</dbReference>
<feature type="chain" id="PRO_5034752925" evidence="3">
    <location>
        <begin position="23"/>
        <end position="159"/>
    </location>
</feature>
<dbReference type="GO" id="GO:0007266">
    <property type="term" value="P:Rho protein signal transduction"/>
    <property type="evidence" value="ECO:0007669"/>
    <property type="project" value="Ensembl"/>
</dbReference>
<feature type="signal peptide" evidence="3">
    <location>
        <begin position="1"/>
        <end position="22"/>
    </location>
</feature>
<dbReference type="Ensembl" id="ENSCWAT00000013365.1">
    <property type="protein sequence ID" value="ENSCWAP00000012294.1"/>
    <property type="gene ID" value="ENSCWAG00000009625.1"/>
</dbReference>
<dbReference type="GO" id="GO:2000392">
    <property type="term" value="P:regulation of lamellipodium morphogenesis"/>
    <property type="evidence" value="ECO:0007669"/>
    <property type="project" value="Ensembl"/>
</dbReference>
<keyword evidence="3" id="KW-0732">Signal</keyword>